<reference evidence="1" key="1">
    <citation type="submission" date="2020-04" db="EMBL/GenBank/DDBJ databases">
        <authorList>
            <person name="Chiriac C."/>
            <person name="Salcher M."/>
            <person name="Ghai R."/>
            <person name="Kavagutti S V."/>
        </authorList>
    </citation>
    <scope>NUCLEOTIDE SEQUENCE</scope>
</reference>
<dbReference type="EMBL" id="LR796354">
    <property type="protein sequence ID" value="CAB4139508.1"/>
    <property type="molecule type" value="Genomic_DNA"/>
</dbReference>
<gene>
    <name evidence="1" type="ORF">UFOVP337_51</name>
</gene>
<sequence>MADTKISALTTASTPLAGTEVLPIVQSGNTVKVPVANLTAGRAVSCTGLTTLDTIGMSTSKAIGSGNGYAGNFSAFSYGTLTLYDVDGAAVLNSQTNLSGAGVKIQTQGVTRLWATNAGDVRVATGNLVIGTSGKGIDFSANPNPAGMTSELLNDYEEGNWTPNQGGACTVVGTFSSTGTYTKVGNMVTLRGTMSGSTSISIAAGSPFTTSLPFAPTGGYFFGGASDSGLAARGPVLAASSGLFMQAATGAVTTIFFSITYLV</sequence>
<evidence type="ECO:0000313" key="1">
    <source>
        <dbReference type="EMBL" id="CAB4139508.1"/>
    </source>
</evidence>
<proteinExistence type="predicted"/>
<name>A0A6J5LYD6_9CAUD</name>
<organism evidence="1">
    <name type="scientific">uncultured Caudovirales phage</name>
    <dbReference type="NCBI Taxonomy" id="2100421"/>
    <lineage>
        <taxon>Viruses</taxon>
        <taxon>Duplodnaviria</taxon>
        <taxon>Heunggongvirae</taxon>
        <taxon>Uroviricota</taxon>
        <taxon>Caudoviricetes</taxon>
        <taxon>Peduoviridae</taxon>
        <taxon>Maltschvirus</taxon>
        <taxon>Maltschvirus maltsch</taxon>
    </lineage>
</organism>
<accession>A0A6J5LYD6</accession>
<protein>
    <submittedName>
        <fullName evidence="1">Uncharacterized protein</fullName>
    </submittedName>
</protein>